<evidence type="ECO:0000313" key="9">
    <source>
        <dbReference type="Proteomes" id="UP001595955"/>
    </source>
</evidence>
<evidence type="ECO:0000259" key="7">
    <source>
        <dbReference type="PROSITE" id="PS51866"/>
    </source>
</evidence>
<dbReference type="InterPro" id="IPR003439">
    <property type="entry name" value="ABC_transporter-like_ATP-bd"/>
</dbReference>
<keyword evidence="3" id="KW-0547">Nucleotide-binding</keyword>
<keyword evidence="2 5" id="KW-0500">Molybdenum</keyword>
<proteinExistence type="predicted"/>
<dbReference type="PANTHER" id="PTHR42781">
    <property type="entry name" value="SPERMIDINE/PUTRESCINE IMPORT ATP-BINDING PROTEIN POTA"/>
    <property type="match status" value="1"/>
</dbReference>
<feature type="domain" description="ABC transporter" evidence="6">
    <location>
        <begin position="1"/>
        <end position="235"/>
    </location>
</feature>
<sequence length="357" mass="36975">MTGEAVHVRAALPDRGVDVDLVAPAGRVLAVLGPNGAGKSSVLGLVAGLLRPDPGSVRIGDRVVADARTWVRPPDRGVALLAQRPLLFPHLRVVDNVAFGPRSAGAGQRAAARVAHDRLVEADALDLADRRPHELSGGQAQRVALARALAPDPRVVLLDEPLASLDVAAGAAMRRLLRRVVREAARTALLVTHDLVDVLALADAVVVLDGGRVVEQGATLDVLTRPRSPFTAQLAGVNLVPGTLREGALRASGASAVVLHGLVDDACRPSAAAVAAFSPRAVAVHRDPPGGSPRNAVRVRVVSLEHTGELVRVRGRTADGRVLAADITPASVAADALAVDDERVFAVKAAEVTIYPA</sequence>
<evidence type="ECO:0000256" key="2">
    <source>
        <dbReference type="ARBA" id="ARBA00022505"/>
    </source>
</evidence>
<dbReference type="Gene3D" id="3.40.50.300">
    <property type="entry name" value="P-loop containing nucleotide triphosphate hydrolases"/>
    <property type="match status" value="1"/>
</dbReference>
<feature type="domain" description="Mop" evidence="7">
    <location>
        <begin position="290"/>
        <end position="356"/>
    </location>
</feature>
<keyword evidence="1" id="KW-0813">Transport</keyword>
<keyword evidence="9" id="KW-1185">Reference proteome</keyword>
<dbReference type="PROSITE" id="PS51866">
    <property type="entry name" value="MOP"/>
    <property type="match status" value="1"/>
</dbReference>
<evidence type="ECO:0000256" key="4">
    <source>
        <dbReference type="ARBA" id="ARBA00022840"/>
    </source>
</evidence>
<evidence type="ECO:0000256" key="5">
    <source>
        <dbReference type="PROSITE-ProRule" id="PRU01213"/>
    </source>
</evidence>
<name>A0ABV9D7J4_9MICO</name>
<dbReference type="EMBL" id="JBHSGF010000003">
    <property type="protein sequence ID" value="MFC4554587.1"/>
    <property type="molecule type" value="Genomic_DNA"/>
</dbReference>
<dbReference type="Pfam" id="PF03459">
    <property type="entry name" value="TOBE"/>
    <property type="match status" value="1"/>
</dbReference>
<dbReference type="SUPFAM" id="SSF52540">
    <property type="entry name" value="P-loop containing nucleoside triphosphate hydrolases"/>
    <property type="match status" value="1"/>
</dbReference>
<organism evidence="8 9">
    <name type="scientific">Georgenia faecalis</name>
    <dbReference type="NCBI Taxonomy" id="2483799"/>
    <lineage>
        <taxon>Bacteria</taxon>
        <taxon>Bacillati</taxon>
        <taxon>Actinomycetota</taxon>
        <taxon>Actinomycetes</taxon>
        <taxon>Micrococcales</taxon>
        <taxon>Bogoriellaceae</taxon>
        <taxon>Georgenia</taxon>
    </lineage>
</organism>
<dbReference type="Gene3D" id="2.40.50.100">
    <property type="match status" value="1"/>
</dbReference>
<gene>
    <name evidence="8" type="ORF">ACFO3F_04945</name>
</gene>
<comment type="caution">
    <text evidence="8">The sequence shown here is derived from an EMBL/GenBank/DDBJ whole genome shotgun (WGS) entry which is preliminary data.</text>
</comment>
<dbReference type="Pfam" id="PF00005">
    <property type="entry name" value="ABC_tran"/>
    <property type="match status" value="1"/>
</dbReference>
<dbReference type="InterPro" id="IPR008995">
    <property type="entry name" value="Mo/tungstate-bd_C_term_dom"/>
</dbReference>
<dbReference type="InterPro" id="IPR050093">
    <property type="entry name" value="ABC_SmlMolc_Importer"/>
</dbReference>
<dbReference type="PROSITE" id="PS00211">
    <property type="entry name" value="ABC_TRANSPORTER_1"/>
    <property type="match status" value="1"/>
</dbReference>
<reference evidence="9" key="1">
    <citation type="journal article" date="2019" name="Int. J. Syst. Evol. Microbiol.">
        <title>The Global Catalogue of Microorganisms (GCM) 10K type strain sequencing project: providing services to taxonomists for standard genome sequencing and annotation.</title>
        <authorList>
            <consortium name="The Broad Institute Genomics Platform"/>
            <consortium name="The Broad Institute Genome Sequencing Center for Infectious Disease"/>
            <person name="Wu L."/>
            <person name="Ma J."/>
        </authorList>
    </citation>
    <scope>NUCLEOTIDE SEQUENCE [LARGE SCALE GENOMIC DNA]</scope>
    <source>
        <strain evidence="9">JCM 3369</strain>
    </source>
</reference>
<evidence type="ECO:0000256" key="1">
    <source>
        <dbReference type="ARBA" id="ARBA00022448"/>
    </source>
</evidence>
<dbReference type="InterPro" id="IPR003593">
    <property type="entry name" value="AAA+_ATPase"/>
</dbReference>
<dbReference type="InterPro" id="IPR004606">
    <property type="entry name" value="Mop_domain"/>
</dbReference>
<evidence type="ECO:0000313" key="8">
    <source>
        <dbReference type="EMBL" id="MFC4554587.1"/>
    </source>
</evidence>
<protein>
    <submittedName>
        <fullName evidence="8">Sulfate/molybdate ABC transporter ATP-binding protein</fullName>
    </submittedName>
</protein>
<dbReference type="SMART" id="SM00382">
    <property type="entry name" value="AAA"/>
    <property type="match status" value="1"/>
</dbReference>
<dbReference type="GO" id="GO:0005524">
    <property type="term" value="F:ATP binding"/>
    <property type="evidence" value="ECO:0007669"/>
    <property type="project" value="UniProtKB-KW"/>
</dbReference>
<dbReference type="InterPro" id="IPR027417">
    <property type="entry name" value="P-loop_NTPase"/>
</dbReference>
<dbReference type="RefSeq" id="WP_122825166.1">
    <property type="nucleotide sequence ID" value="NZ_CP033325.1"/>
</dbReference>
<dbReference type="SUPFAM" id="SSF50331">
    <property type="entry name" value="MOP-like"/>
    <property type="match status" value="1"/>
</dbReference>
<dbReference type="InterPro" id="IPR017871">
    <property type="entry name" value="ABC_transporter-like_CS"/>
</dbReference>
<accession>A0ABV9D7J4</accession>
<evidence type="ECO:0000256" key="3">
    <source>
        <dbReference type="ARBA" id="ARBA00022741"/>
    </source>
</evidence>
<evidence type="ECO:0000259" key="6">
    <source>
        <dbReference type="PROSITE" id="PS50893"/>
    </source>
</evidence>
<dbReference type="PANTHER" id="PTHR42781:SF4">
    <property type="entry name" value="SPERMIDINE_PUTRESCINE IMPORT ATP-BINDING PROTEIN POTA"/>
    <property type="match status" value="1"/>
</dbReference>
<dbReference type="InterPro" id="IPR005116">
    <property type="entry name" value="Transp-assoc_OB_typ1"/>
</dbReference>
<dbReference type="Proteomes" id="UP001595955">
    <property type="component" value="Unassembled WGS sequence"/>
</dbReference>
<keyword evidence="4 8" id="KW-0067">ATP-binding</keyword>
<dbReference type="PROSITE" id="PS50893">
    <property type="entry name" value="ABC_TRANSPORTER_2"/>
    <property type="match status" value="1"/>
</dbReference>